<evidence type="ECO:0000256" key="7">
    <source>
        <dbReference type="SAM" id="Phobius"/>
    </source>
</evidence>
<dbReference type="GO" id="GO:0005886">
    <property type="term" value="C:plasma membrane"/>
    <property type="evidence" value="ECO:0007669"/>
    <property type="project" value="UniProtKB-SubCell"/>
</dbReference>
<evidence type="ECO:0000256" key="6">
    <source>
        <dbReference type="ARBA" id="ARBA00023136"/>
    </source>
</evidence>
<reference evidence="12" key="1">
    <citation type="submission" date="2016-10" db="EMBL/GenBank/DDBJ databases">
        <authorList>
            <person name="Varghese N."/>
            <person name="Submissions S."/>
        </authorList>
    </citation>
    <scope>NUCLEOTIDE SEQUENCE [LARGE SCALE GENOMIC DNA]</scope>
    <source>
        <strain evidence="12">ATCC 25963</strain>
    </source>
</reference>
<feature type="domain" description="Concentrative nucleoside transporter N-terminal" evidence="8">
    <location>
        <begin position="9"/>
        <end position="82"/>
    </location>
</feature>
<dbReference type="STRING" id="54.SAMN02745121_02393"/>
<dbReference type="EMBL" id="FOMX01000006">
    <property type="protein sequence ID" value="SFD94953.1"/>
    <property type="molecule type" value="Genomic_DNA"/>
</dbReference>
<evidence type="ECO:0000259" key="10">
    <source>
        <dbReference type="Pfam" id="PF07670"/>
    </source>
</evidence>
<dbReference type="InterPro" id="IPR008276">
    <property type="entry name" value="C_nuclsd_transpt"/>
</dbReference>
<keyword evidence="12" id="KW-1185">Reference proteome</keyword>
<evidence type="ECO:0000256" key="5">
    <source>
        <dbReference type="ARBA" id="ARBA00022989"/>
    </source>
</evidence>
<keyword evidence="3" id="KW-1003">Cell membrane</keyword>
<dbReference type="InterPro" id="IPR011642">
    <property type="entry name" value="Gate_dom"/>
</dbReference>
<feature type="transmembrane region" description="Helical" evidence="7">
    <location>
        <begin position="348"/>
        <end position="375"/>
    </location>
</feature>
<protein>
    <submittedName>
        <fullName evidence="11">Concentrative nucleoside transporter, CNT family</fullName>
    </submittedName>
</protein>
<evidence type="ECO:0000256" key="1">
    <source>
        <dbReference type="ARBA" id="ARBA00004651"/>
    </source>
</evidence>
<feature type="domain" description="Concentrative nucleoside transporter C-terminal" evidence="9">
    <location>
        <begin position="201"/>
        <end position="405"/>
    </location>
</feature>
<name>A0A1I1WNF9_9BACT</name>
<dbReference type="InterPro" id="IPR002668">
    <property type="entry name" value="CNT_N_dom"/>
</dbReference>
<gene>
    <name evidence="11" type="ORF">SAMN02745121_02393</name>
</gene>
<evidence type="ECO:0000259" key="9">
    <source>
        <dbReference type="Pfam" id="PF07662"/>
    </source>
</evidence>
<keyword evidence="6 7" id="KW-0472">Membrane</keyword>
<feature type="transmembrane region" description="Helical" evidence="7">
    <location>
        <begin position="130"/>
        <end position="152"/>
    </location>
</feature>
<accession>A0A1I1WNF9</accession>
<proteinExistence type="inferred from homology"/>
<sequence length="408" mass="41842">MPLQLMSVVGFVVLLGVGYALSRDRKAVSLRVVLWGVALQWIIGLLLLKLPQGGDGLAYAAKAVQAVLDHAFVGSRFLFGELGLPQSGATGIGMIFAFQVLPTIVFVAALFAVLYYLGVMQLIVRVLARAMVHVFGASGAESLCIAASIFMGQTEAPLTIRPFLSKLTESELFTVIVAGMASVSGAILGAYVLFGGVKIEHLLTAMAMTAPISLVFAKLVVPETGTPETAGVVRDAPVENNGNILEAAASGTSDGLRLAANVGAMLISFVALVSLLNAIVGLVPLFGAPLSIERVLGWAFAPIAALMGIPWAEATAVGGVLGTRVAVNEIVAFQQLHAAAGGLDPRTVAIATFAVCGFANLSSIGIQIGGLGALVPERKPDIARLGALALVTATLANFSTACVAGALL</sequence>
<dbReference type="Pfam" id="PF01773">
    <property type="entry name" value="Nucleos_tra2_N"/>
    <property type="match status" value="1"/>
</dbReference>
<organism evidence="11 12">
    <name type="scientific">Nannocystis exedens</name>
    <dbReference type="NCBI Taxonomy" id="54"/>
    <lineage>
        <taxon>Bacteria</taxon>
        <taxon>Pseudomonadati</taxon>
        <taxon>Myxococcota</taxon>
        <taxon>Polyangia</taxon>
        <taxon>Nannocystales</taxon>
        <taxon>Nannocystaceae</taxon>
        <taxon>Nannocystis</taxon>
    </lineage>
</organism>
<feature type="transmembrane region" description="Helical" evidence="7">
    <location>
        <begin position="387"/>
        <end position="407"/>
    </location>
</feature>
<feature type="transmembrane region" description="Helical" evidence="7">
    <location>
        <begin position="91"/>
        <end position="118"/>
    </location>
</feature>
<evidence type="ECO:0000313" key="11">
    <source>
        <dbReference type="EMBL" id="SFD94953.1"/>
    </source>
</evidence>
<dbReference type="GO" id="GO:0015293">
    <property type="term" value="F:symporter activity"/>
    <property type="evidence" value="ECO:0007669"/>
    <property type="project" value="TreeGrafter"/>
</dbReference>
<feature type="domain" description="Nucleoside transporter/FeoB GTPase Gate" evidence="10">
    <location>
        <begin position="97"/>
        <end position="197"/>
    </location>
</feature>
<evidence type="ECO:0000313" key="12">
    <source>
        <dbReference type="Proteomes" id="UP000199400"/>
    </source>
</evidence>
<dbReference type="GO" id="GO:0005337">
    <property type="term" value="F:nucleoside transmembrane transporter activity"/>
    <property type="evidence" value="ECO:0007669"/>
    <property type="project" value="InterPro"/>
</dbReference>
<feature type="transmembrane region" description="Helical" evidence="7">
    <location>
        <begin position="295"/>
        <end position="312"/>
    </location>
</feature>
<keyword evidence="5 7" id="KW-1133">Transmembrane helix</keyword>
<dbReference type="Pfam" id="PF07662">
    <property type="entry name" value="Nucleos_tra2_C"/>
    <property type="match status" value="1"/>
</dbReference>
<evidence type="ECO:0000256" key="4">
    <source>
        <dbReference type="ARBA" id="ARBA00022692"/>
    </source>
</evidence>
<feature type="transmembrane region" description="Helical" evidence="7">
    <location>
        <begin position="32"/>
        <end position="50"/>
    </location>
</feature>
<keyword evidence="4 7" id="KW-0812">Transmembrane</keyword>
<dbReference type="AlphaFoldDB" id="A0A1I1WNF9"/>
<dbReference type="RefSeq" id="WP_245913608.1">
    <property type="nucleotide sequence ID" value="NZ_FOMX01000006.1"/>
</dbReference>
<dbReference type="InterPro" id="IPR011657">
    <property type="entry name" value="CNT_C_dom"/>
</dbReference>
<feature type="transmembrane region" description="Helical" evidence="7">
    <location>
        <begin position="172"/>
        <end position="194"/>
    </location>
</feature>
<evidence type="ECO:0000259" key="8">
    <source>
        <dbReference type="Pfam" id="PF01773"/>
    </source>
</evidence>
<evidence type="ECO:0000256" key="2">
    <source>
        <dbReference type="ARBA" id="ARBA00009033"/>
    </source>
</evidence>
<comment type="similarity">
    <text evidence="2">Belongs to the concentrative nucleoside transporter (CNT) (TC 2.A.41) family.</text>
</comment>
<feature type="transmembrane region" description="Helical" evidence="7">
    <location>
        <begin position="201"/>
        <end position="221"/>
    </location>
</feature>
<dbReference type="Pfam" id="PF07670">
    <property type="entry name" value="Gate"/>
    <property type="match status" value="1"/>
</dbReference>
<dbReference type="PANTHER" id="PTHR10590:SF4">
    <property type="entry name" value="SOLUTE CARRIER FAMILY 28 MEMBER 3"/>
    <property type="match status" value="1"/>
</dbReference>
<comment type="subcellular location">
    <subcellularLocation>
        <location evidence="1">Cell membrane</location>
        <topology evidence="1">Multi-pass membrane protein</topology>
    </subcellularLocation>
</comment>
<evidence type="ECO:0000256" key="3">
    <source>
        <dbReference type="ARBA" id="ARBA00022475"/>
    </source>
</evidence>
<feature type="transmembrane region" description="Helical" evidence="7">
    <location>
        <begin position="262"/>
        <end position="283"/>
    </location>
</feature>
<dbReference type="Proteomes" id="UP000199400">
    <property type="component" value="Unassembled WGS sequence"/>
</dbReference>
<dbReference type="PANTHER" id="PTHR10590">
    <property type="entry name" value="SODIUM/NUCLEOSIDE COTRANSPORTER"/>
    <property type="match status" value="1"/>
</dbReference>